<dbReference type="PANTHER" id="PTHR40037">
    <property type="entry name" value="PHOSPHOESTERASE YJCG-RELATED"/>
    <property type="match status" value="1"/>
</dbReference>
<dbReference type="GO" id="GO:0016874">
    <property type="term" value="F:ligase activity"/>
    <property type="evidence" value="ECO:0007669"/>
    <property type="project" value="UniProtKB-KW"/>
</dbReference>
<dbReference type="SUPFAM" id="SSF55144">
    <property type="entry name" value="LigT-like"/>
    <property type="match status" value="1"/>
</dbReference>
<dbReference type="Proteomes" id="UP001331561">
    <property type="component" value="Unassembled WGS sequence"/>
</dbReference>
<keyword evidence="1" id="KW-0436">Ligase</keyword>
<dbReference type="InterPro" id="IPR009097">
    <property type="entry name" value="Cyclic_Pdiesterase"/>
</dbReference>
<gene>
    <name evidence="1" type="ORF">VVD49_14215</name>
</gene>
<comment type="caution">
    <text evidence="1">The sequence shown here is derived from an EMBL/GenBank/DDBJ whole genome shotgun (WGS) entry which is preliminary data.</text>
</comment>
<reference evidence="1 2" key="1">
    <citation type="submission" date="2024-01" db="EMBL/GenBank/DDBJ databases">
        <title>Uliginosibacterium soil sp. nov.</title>
        <authorList>
            <person name="Lv Y."/>
        </authorList>
    </citation>
    <scope>NUCLEOTIDE SEQUENCE [LARGE SCALE GENOMIC DNA]</scope>
    <source>
        <strain evidence="1 2">H3</strain>
    </source>
</reference>
<dbReference type="EMBL" id="JAYXHS010000002">
    <property type="protein sequence ID" value="MEC5386885.1"/>
    <property type="molecule type" value="Genomic_DNA"/>
</dbReference>
<evidence type="ECO:0000313" key="2">
    <source>
        <dbReference type="Proteomes" id="UP001331561"/>
    </source>
</evidence>
<protein>
    <submittedName>
        <fullName evidence="1">2'-5' RNA ligase family protein</fullName>
    </submittedName>
</protein>
<accession>A0ABU6K6L0</accession>
<name>A0ABU6K6L0_9RHOO</name>
<dbReference type="InterPro" id="IPR050580">
    <property type="entry name" value="2H_phosphoesterase_YjcG-like"/>
</dbReference>
<sequence>MPTTAPITAIIAPVPEAQSLVGDLRVRFDDTTALGVPPHVTILAPFMAPEAVTHEVLASLREAISSVKAFRFTLTGARRWPEAAWLAPEPATSFVELICNVVSRFPAFPPYEGRHDKIIPHLTVAHGSHEAADLAEAELQTLLREKGPIQAFCGHLSLLENSSGKWKKILDLPLAT</sequence>
<evidence type="ECO:0000313" key="1">
    <source>
        <dbReference type="EMBL" id="MEC5386885.1"/>
    </source>
</evidence>
<dbReference type="PANTHER" id="PTHR40037:SF1">
    <property type="entry name" value="PHOSPHOESTERASE SAOUHSC_00951-RELATED"/>
    <property type="match status" value="1"/>
</dbReference>
<dbReference type="Pfam" id="PF13563">
    <property type="entry name" value="2_5_RNA_ligase2"/>
    <property type="match status" value="1"/>
</dbReference>
<keyword evidence="2" id="KW-1185">Reference proteome</keyword>
<proteinExistence type="predicted"/>
<organism evidence="1 2">
    <name type="scientific">Uliginosibacterium silvisoli</name>
    <dbReference type="NCBI Taxonomy" id="3114758"/>
    <lineage>
        <taxon>Bacteria</taxon>
        <taxon>Pseudomonadati</taxon>
        <taxon>Pseudomonadota</taxon>
        <taxon>Betaproteobacteria</taxon>
        <taxon>Rhodocyclales</taxon>
        <taxon>Zoogloeaceae</taxon>
        <taxon>Uliginosibacterium</taxon>
    </lineage>
</organism>
<dbReference type="RefSeq" id="WP_327599841.1">
    <property type="nucleotide sequence ID" value="NZ_JAYXHS010000002.1"/>
</dbReference>
<dbReference type="Gene3D" id="3.90.1140.10">
    <property type="entry name" value="Cyclic phosphodiesterase"/>
    <property type="match status" value="1"/>
</dbReference>